<dbReference type="Proteomes" id="UP000504618">
    <property type="component" value="Unplaced"/>
</dbReference>
<dbReference type="RefSeq" id="XP_024871343.1">
    <property type="nucleotide sequence ID" value="XM_025015575.1"/>
</dbReference>
<dbReference type="Pfam" id="PF02949">
    <property type="entry name" value="7tm_6"/>
    <property type="match status" value="1"/>
</dbReference>
<dbReference type="GO" id="GO:0004984">
    <property type="term" value="F:olfactory receptor activity"/>
    <property type="evidence" value="ECO:0007669"/>
    <property type="project" value="InterPro"/>
</dbReference>
<dbReference type="AlphaFoldDB" id="A0A6J1PPU1"/>
<feature type="transmembrane region" description="Helical" evidence="9">
    <location>
        <begin position="55"/>
        <end position="81"/>
    </location>
</feature>
<dbReference type="GO" id="GO:0016020">
    <property type="term" value="C:membrane"/>
    <property type="evidence" value="ECO:0007669"/>
    <property type="project" value="UniProtKB-SubCell"/>
</dbReference>
<evidence type="ECO:0000256" key="3">
    <source>
        <dbReference type="ARBA" id="ARBA00022692"/>
    </source>
</evidence>
<evidence type="ECO:0000256" key="1">
    <source>
        <dbReference type="ARBA" id="ARBA00004141"/>
    </source>
</evidence>
<evidence type="ECO:0000256" key="7">
    <source>
        <dbReference type="ARBA" id="ARBA00023170"/>
    </source>
</evidence>
<sequence length="228" mass="26288">MFIIINCVYIIKYNACLLLSDNIKYIFDRVRYDWNMLKAQSELEVIRRYADNAKLYTICFTCLITSSLLILLTIICLPLILDVIVPMNESRPRQLVINVEYFVDEETYFFPILTHIVLNQYAGSMTIVAYATILIAYVLHACAMFKIASHRIEHIFENVQLMPKDIKQHILYNKLIHAVYVHRRAVDLANILTNSFATLYFVLIGFGLASTSLSFFNVSLNAGIAKRT</sequence>
<evidence type="ECO:0000256" key="9">
    <source>
        <dbReference type="SAM" id="Phobius"/>
    </source>
</evidence>
<keyword evidence="8" id="KW-0807">Transducer</keyword>
<keyword evidence="10" id="KW-1185">Reference proteome</keyword>
<dbReference type="GO" id="GO:0005549">
    <property type="term" value="F:odorant binding"/>
    <property type="evidence" value="ECO:0007669"/>
    <property type="project" value="InterPro"/>
</dbReference>
<evidence type="ECO:0000256" key="8">
    <source>
        <dbReference type="ARBA" id="ARBA00023224"/>
    </source>
</evidence>
<dbReference type="GO" id="GO:0007165">
    <property type="term" value="P:signal transduction"/>
    <property type="evidence" value="ECO:0007669"/>
    <property type="project" value="UniProtKB-KW"/>
</dbReference>
<protein>
    <submittedName>
        <fullName evidence="11">Uncharacterized protein LOC112454279</fullName>
    </submittedName>
</protein>
<keyword evidence="2" id="KW-0716">Sensory transduction</keyword>
<comment type="subcellular location">
    <subcellularLocation>
        <location evidence="1">Membrane</location>
        <topology evidence="1">Multi-pass membrane protein</topology>
    </subcellularLocation>
</comment>
<organism evidence="10 11">
    <name type="scientific">Temnothorax curvispinosus</name>
    <dbReference type="NCBI Taxonomy" id="300111"/>
    <lineage>
        <taxon>Eukaryota</taxon>
        <taxon>Metazoa</taxon>
        <taxon>Ecdysozoa</taxon>
        <taxon>Arthropoda</taxon>
        <taxon>Hexapoda</taxon>
        <taxon>Insecta</taxon>
        <taxon>Pterygota</taxon>
        <taxon>Neoptera</taxon>
        <taxon>Endopterygota</taxon>
        <taxon>Hymenoptera</taxon>
        <taxon>Apocrita</taxon>
        <taxon>Aculeata</taxon>
        <taxon>Formicoidea</taxon>
        <taxon>Formicidae</taxon>
        <taxon>Myrmicinae</taxon>
        <taxon>Temnothorax</taxon>
    </lineage>
</organism>
<evidence type="ECO:0000313" key="10">
    <source>
        <dbReference type="Proteomes" id="UP000504618"/>
    </source>
</evidence>
<keyword evidence="3 9" id="KW-0812">Transmembrane</keyword>
<evidence type="ECO:0000256" key="6">
    <source>
        <dbReference type="ARBA" id="ARBA00023136"/>
    </source>
</evidence>
<keyword evidence="7" id="KW-0675">Receptor</keyword>
<keyword evidence="6 9" id="KW-0472">Membrane</keyword>
<evidence type="ECO:0000256" key="4">
    <source>
        <dbReference type="ARBA" id="ARBA00022725"/>
    </source>
</evidence>
<dbReference type="OrthoDB" id="7696577at2759"/>
<keyword evidence="5 9" id="KW-1133">Transmembrane helix</keyword>
<name>A0A6J1PPU1_9HYME</name>
<reference evidence="11" key="1">
    <citation type="submission" date="2025-08" db="UniProtKB">
        <authorList>
            <consortium name="RefSeq"/>
        </authorList>
    </citation>
    <scope>IDENTIFICATION</scope>
    <source>
        <tissue evidence="11">Whole body</tissue>
    </source>
</reference>
<gene>
    <name evidence="11" type="primary">LOC112454279</name>
</gene>
<feature type="transmembrane region" description="Helical" evidence="9">
    <location>
        <begin position="198"/>
        <end position="220"/>
    </location>
</feature>
<dbReference type="GeneID" id="112454279"/>
<evidence type="ECO:0000256" key="5">
    <source>
        <dbReference type="ARBA" id="ARBA00022989"/>
    </source>
</evidence>
<evidence type="ECO:0000313" key="11">
    <source>
        <dbReference type="RefSeq" id="XP_024871343.1"/>
    </source>
</evidence>
<feature type="transmembrane region" description="Helical" evidence="9">
    <location>
        <begin position="127"/>
        <end position="148"/>
    </location>
</feature>
<proteinExistence type="predicted"/>
<accession>A0A6J1PPU1</accession>
<evidence type="ECO:0000256" key="2">
    <source>
        <dbReference type="ARBA" id="ARBA00022606"/>
    </source>
</evidence>
<dbReference type="InterPro" id="IPR004117">
    <property type="entry name" value="7tm6_olfct_rcpt"/>
</dbReference>
<keyword evidence="4" id="KW-0552">Olfaction</keyword>